<dbReference type="AlphaFoldDB" id="A0A1I5WY82"/>
<sequence>MNPPGTGKGAILLDGARYDDALAWLYERYPSDQPWPLLVGTPYSQIADAGPILLPAAAGSSTFHAWWHGSDLCSGLWLESRLELGELFRVLQRRVRILAPDKREFWLRFADARPMRNAWAAGARWPEGFWHGIDSVWLHHEHAPICSWRNQAPHLDCAPADTGLSAQVTLDWPLLAALAHQDEATQEVEA</sequence>
<evidence type="ECO:0000313" key="2">
    <source>
        <dbReference type="EMBL" id="SFQ24516.1"/>
    </source>
</evidence>
<name>A0A1I5WY82_9GAMM</name>
<evidence type="ECO:0000313" key="3">
    <source>
        <dbReference type="Proteomes" id="UP000243084"/>
    </source>
</evidence>
<dbReference type="Proteomes" id="UP000243084">
    <property type="component" value="Unassembled WGS sequence"/>
</dbReference>
<keyword evidence="3" id="KW-1185">Reference proteome</keyword>
<evidence type="ECO:0000259" key="1">
    <source>
        <dbReference type="Pfam" id="PF13503"/>
    </source>
</evidence>
<protein>
    <recommendedName>
        <fullName evidence="1">DUF4123 domain-containing protein</fullName>
    </recommendedName>
</protein>
<dbReference type="EMBL" id="FOXM01000014">
    <property type="protein sequence ID" value="SFQ24516.1"/>
    <property type="molecule type" value="Genomic_DNA"/>
</dbReference>
<accession>A0A1I5WY82</accession>
<dbReference type="OrthoDB" id="6867342at2"/>
<gene>
    <name evidence="2" type="ORF">SAMN05216229_11497</name>
</gene>
<dbReference type="InterPro" id="IPR025391">
    <property type="entry name" value="DUF4123"/>
</dbReference>
<organism evidence="2 3">
    <name type="scientific">Geopseudomonas sagittaria</name>
    <dbReference type="NCBI Taxonomy" id="1135990"/>
    <lineage>
        <taxon>Bacteria</taxon>
        <taxon>Pseudomonadati</taxon>
        <taxon>Pseudomonadota</taxon>
        <taxon>Gammaproteobacteria</taxon>
        <taxon>Pseudomonadales</taxon>
        <taxon>Pseudomonadaceae</taxon>
        <taxon>Geopseudomonas</taxon>
    </lineage>
</organism>
<reference evidence="3" key="1">
    <citation type="submission" date="2016-10" db="EMBL/GenBank/DDBJ databases">
        <authorList>
            <person name="Varghese N."/>
            <person name="Submissions S."/>
        </authorList>
    </citation>
    <scope>NUCLEOTIDE SEQUENCE [LARGE SCALE GENOMIC DNA]</scope>
    <source>
        <strain evidence="3">JCM 18195</strain>
    </source>
</reference>
<feature type="domain" description="DUF4123" evidence="1">
    <location>
        <begin position="12"/>
        <end position="120"/>
    </location>
</feature>
<dbReference type="RefSeq" id="WP_092433479.1">
    <property type="nucleotide sequence ID" value="NZ_FOXM01000014.1"/>
</dbReference>
<dbReference type="Pfam" id="PF13503">
    <property type="entry name" value="DUF4123"/>
    <property type="match status" value="1"/>
</dbReference>
<proteinExistence type="predicted"/>